<dbReference type="InterPro" id="IPR001789">
    <property type="entry name" value="Sig_transdc_resp-reg_receiver"/>
</dbReference>
<dbReference type="PANTHER" id="PTHR32071:SF113">
    <property type="entry name" value="ALGINATE BIOSYNTHESIS TRANSCRIPTIONAL REGULATORY PROTEIN ALGB"/>
    <property type="match status" value="1"/>
</dbReference>
<evidence type="ECO:0000256" key="1">
    <source>
        <dbReference type="ARBA" id="ARBA00022741"/>
    </source>
</evidence>
<dbReference type="GO" id="GO:0043565">
    <property type="term" value="F:sequence-specific DNA binding"/>
    <property type="evidence" value="ECO:0007669"/>
    <property type="project" value="InterPro"/>
</dbReference>
<dbReference type="InterPro" id="IPR011006">
    <property type="entry name" value="CheY-like_superfamily"/>
</dbReference>
<gene>
    <name evidence="9" type="ordered locus">Desac_2703</name>
</gene>
<reference evidence="10" key="2">
    <citation type="submission" date="2011-03" db="EMBL/GenBank/DDBJ databases">
        <title>The complete genome of Desulfobacca acetoxidans DSM 11109.</title>
        <authorList>
            <consortium name="US DOE Joint Genome Institute (JGI-PGF)"/>
            <person name="Lucas S."/>
            <person name="Copeland A."/>
            <person name="Lapidus A."/>
            <person name="Bruce D."/>
            <person name="Goodwin L."/>
            <person name="Pitluck S."/>
            <person name="Peters L."/>
            <person name="Kyrpides N."/>
            <person name="Mavromatis K."/>
            <person name="Ivanova N."/>
            <person name="Ovchinnikova G."/>
            <person name="Teshima H."/>
            <person name="Detter J.C."/>
            <person name="Han C."/>
            <person name="Land M."/>
            <person name="Hauser L."/>
            <person name="Markowitz V."/>
            <person name="Cheng J.-F."/>
            <person name="Hugenholtz P."/>
            <person name="Woyke T."/>
            <person name="Wu D."/>
            <person name="Spring S."/>
            <person name="Schueler E."/>
            <person name="Brambilla E."/>
            <person name="Klenk H.-P."/>
            <person name="Eisen J.A."/>
        </authorList>
    </citation>
    <scope>NUCLEOTIDE SEQUENCE [LARGE SCALE GENOMIC DNA]</scope>
    <source>
        <strain evidence="10">ATCC 700848 / DSM 11109 / ASRB2</strain>
    </source>
</reference>
<keyword evidence="4" id="KW-0238">DNA-binding</keyword>
<evidence type="ECO:0000313" key="10">
    <source>
        <dbReference type="Proteomes" id="UP000000483"/>
    </source>
</evidence>
<evidence type="ECO:0000256" key="3">
    <source>
        <dbReference type="ARBA" id="ARBA00023015"/>
    </source>
</evidence>
<dbReference type="InterPro" id="IPR002197">
    <property type="entry name" value="HTH_Fis"/>
</dbReference>
<protein>
    <submittedName>
        <fullName evidence="9">Two component, sigma54 specific, transcriptional regulator, Fis family</fullName>
    </submittedName>
</protein>
<dbReference type="PROSITE" id="PS00676">
    <property type="entry name" value="SIGMA54_INTERACT_2"/>
    <property type="match status" value="1"/>
</dbReference>
<feature type="domain" description="Response regulatory" evidence="8">
    <location>
        <begin position="16"/>
        <end position="130"/>
    </location>
</feature>
<dbReference type="Gene3D" id="1.10.10.60">
    <property type="entry name" value="Homeodomain-like"/>
    <property type="match status" value="1"/>
</dbReference>
<accession>F2NIP3</accession>
<dbReference type="Gene3D" id="3.40.50.2300">
    <property type="match status" value="1"/>
</dbReference>
<dbReference type="InterPro" id="IPR003593">
    <property type="entry name" value="AAA+_ATPase"/>
</dbReference>
<keyword evidence="10" id="KW-1185">Reference proteome</keyword>
<dbReference type="PANTHER" id="PTHR32071">
    <property type="entry name" value="TRANSCRIPTIONAL REGULATORY PROTEIN"/>
    <property type="match status" value="1"/>
</dbReference>
<dbReference type="SUPFAM" id="SSF52540">
    <property type="entry name" value="P-loop containing nucleoside triphosphate hydrolases"/>
    <property type="match status" value="1"/>
</dbReference>
<reference evidence="9 10" key="1">
    <citation type="journal article" date="2011" name="Stand. Genomic Sci.">
        <title>Complete genome sequence of the acetate-degrading sulfate reducer Desulfobacca acetoxidans type strain (ASRB2).</title>
        <authorList>
            <person name="Goker M."/>
            <person name="Teshima H."/>
            <person name="Lapidus A."/>
            <person name="Nolan M."/>
            <person name="Lucas S."/>
            <person name="Hammon N."/>
            <person name="Deshpande S."/>
            <person name="Cheng J.F."/>
            <person name="Tapia R."/>
            <person name="Han C."/>
            <person name="Goodwin L."/>
            <person name="Pitluck S."/>
            <person name="Huntemann M."/>
            <person name="Liolios K."/>
            <person name="Ivanova N."/>
            <person name="Pagani I."/>
            <person name="Mavromatis K."/>
            <person name="Ovchinikova G."/>
            <person name="Pati A."/>
            <person name="Chen A."/>
            <person name="Palaniappan K."/>
            <person name="Land M."/>
            <person name="Hauser L."/>
            <person name="Brambilla E.M."/>
            <person name="Rohde M."/>
            <person name="Spring S."/>
            <person name="Detter J.C."/>
            <person name="Woyke T."/>
            <person name="Bristow J."/>
            <person name="Eisen J.A."/>
            <person name="Markowitz V."/>
            <person name="Hugenholtz P."/>
            <person name="Kyrpides N.C."/>
            <person name="Klenk H.P."/>
        </authorList>
    </citation>
    <scope>NUCLEOTIDE SEQUENCE [LARGE SCALE GENOMIC DNA]</scope>
    <source>
        <strain evidence="10">ATCC 700848 / DSM 11109 / ASRB2</strain>
    </source>
</reference>
<keyword evidence="1" id="KW-0547">Nucleotide-binding</keyword>
<dbReference type="InterPro" id="IPR002078">
    <property type="entry name" value="Sigma_54_int"/>
</dbReference>
<evidence type="ECO:0000256" key="5">
    <source>
        <dbReference type="ARBA" id="ARBA00023163"/>
    </source>
</evidence>
<keyword evidence="3" id="KW-0805">Transcription regulation</keyword>
<dbReference type="eggNOG" id="COG2204">
    <property type="taxonomic scope" value="Bacteria"/>
</dbReference>
<dbReference type="Pfam" id="PF00158">
    <property type="entry name" value="Sigma54_activat"/>
    <property type="match status" value="1"/>
</dbReference>
<evidence type="ECO:0000259" key="7">
    <source>
        <dbReference type="PROSITE" id="PS50045"/>
    </source>
</evidence>
<dbReference type="OrthoDB" id="9763792at2"/>
<dbReference type="FunFam" id="3.40.50.300:FF:000006">
    <property type="entry name" value="DNA-binding transcriptional regulator NtrC"/>
    <property type="match status" value="1"/>
</dbReference>
<keyword evidence="6" id="KW-0597">Phosphoprotein</keyword>
<name>F2NIP3_DESAR</name>
<dbReference type="SMART" id="SM00448">
    <property type="entry name" value="REC"/>
    <property type="match status" value="1"/>
</dbReference>
<dbReference type="Proteomes" id="UP000000483">
    <property type="component" value="Chromosome"/>
</dbReference>
<dbReference type="CDD" id="cd00009">
    <property type="entry name" value="AAA"/>
    <property type="match status" value="1"/>
</dbReference>
<evidence type="ECO:0000313" key="9">
    <source>
        <dbReference type="EMBL" id="AEB10518.1"/>
    </source>
</evidence>
<dbReference type="GO" id="GO:0005524">
    <property type="term" value="F:ATP binding"/>
    <property type="evidence" value="ECO:0007669"/>
    <property type="project" value="UniProtKB-KW"/>
</dbReference>
<evidence type="ECO:0000256" key="4">
    <source>
        <dbReference type="ARBA" id="ARBA00023125"/>
    </source>
</evidence>
<evidence type="ECO:0000256" key="6">
    <source>
        <dbReference type="PROSITE-ProRule" id="PRU00169"/>
    </source>
</evidence>
<dbReference type="HOGENOM" id="CLU_000445_0_6_7"/>
<dbReference type="PROSITE" id="PS50045">
    <property type="entry name" value="SIGMA54_INTERACT_4"/>
    <property type="match status" value="1"/>
</dbReference>
<feature type="domain" description="Sigma-54 factor interaction" evidence="7">
    <location>
        <begin position="155"/>
        <end position="384"/>
    </location>
</feature>
<dbReference type="KEGG" id="dao:Desac_2703"/>
<evidence type="ECO:0000259" key="8">
    <source>
        <dbReference type="PROSITE" id="PS50110"/>
    </source>
</evidence>
<dbReference type="InterPro" id="IPR058031">
    <property type="entry name" value="AAA_lid_NorR"/>
</dbReference>
<keyword evidence="2" id="KW-0067">ATP-binding</keyword>
<dbReference type="InterPro" id="IPR027417">
    <property type="entry name" value="P-loop_NTPase"/>
</dbReference>
<dbReference type="Gene3D" id="3.40.50.300">
    <property type="entry name" value="P-loop containing nucleotide triphosphate hydrolases"/>
    <property type="match status" value="1"/>
</dbReference>
<dbReference type="GO" id="GO:0006355">
    <property type="term" value="P:regulation of DNA-templated transcription"/>
    <property type="evidence" value="ECO:0007669"/>
    <property type="project" value="InterPro"/>
</dbReference>
<dbReference type="RefSeq" id="WP_013707627.1">
    <property type="nucleotide sequence ID" value="NC_015388.1"/>
</dbReference>
<dbReference type="SUPFAM" id="SSF52172">
    <property type="entry name" value="CheY-like"/>
    <property type="match status" value="1"/>
</dbReference>
<dbReference type="InterPro" id="IPR025943">
    <property type="entry name" value="Sigma_54_int_dom_ATP-bd_2"/>
</dbReference>
<keyword evidence="5" id="KW-0804">Transcription</keyword>
<dbReference type="PROSITE" id="PS50110">
    <property type="entry name" value="RESPONSE_REGULATORY"/>
    <property type="match status" value="1"/>
</dbReference>
<dbReference type="Pfam" id="PF00072">
    <property type="entry name" value="Response_reg"/>
    <property type="match status" value="1"/>
</dbReference>
<dbReference type="GO" id="GO:0000160">
    <property type="term" value="P:phosphorelay signal transduction system"/>
    <property type="evidence" value="ECO:0007669"/>
    <property type="project" value="InterPro"/>
</dbReference>
<dbReference type="PROSITE" id="PS00688">
    <property type="entry name" value="SIGMA54_INTERACT_3"/>
    <property type="match status" value="1"/>
</dbReference>
<dbReference type="STRING" id="880072.Desac_2703"/>
<dbReference type="Pfam" id="PF25601">
    <property type="entry name" value="AAA_lid_14"/>
    <property type="match status" value="1"/>
</dbReference>
<dbReference type="AlphaFoldDB" id="F2NIP3"/>
<sequence length="459" mass="51113">MDTSYSIKPPSVHPLQVLVIDDEKNIRVALAAYLEGMGCRVLTVATAGAALSALESQPFDLAFLDLRLREISGLELLPKLLSVNPRLAVVMITAYATIDTAVAAIKRGARDYLPKPLSPAQIKHVVDGLAERLNLYRQVEELQAHLREAVPEVILATASVKMQATLDLVEKVAPTEISVLLLGENGTGKGVIARWLHTQSRRAGGPFVLVSCPTLSEELLASELFGHVKGAFTGATRDREGRLEAAHGGTLFLDEVSEISLGLQAKLLRMLQEKQFERLGENRTRRVDVRVVAATNRNLEEEVKAGRFREDLFFRLNAVQISIPPLRERREDIPMLARRFLDFFARQTRRPTPELSSSALNALLSYSWPGNIRELRNVMERAMILWPSQVIEPGAFPENIASQISAAPVLGGDYTLERIDREHILRVLARTTTLEEAAHILGIDSSTLWRRRKKYDEES</sequence>
<dbReference type="SMART" id="SM00382">
    <property type="entry name" value="AAA"/>
    <property type="match status" value="1"/>
</dbReference>
<dbReference type="InterPro" id="IPR025944">
    <property type="entry name" value="Sigma_54_int_dom_CS"/>
</dbReference>
<feature type="modified residue" description="4-aspartylphosphate" evidence="6">
    <location>
        <position position="65"/>
    </location>
</feature>
<dbReference type="Pfam" id="PF02954">
    <property type="entry name" value="HTH_8"/>
    <property type="match status" value="1"/>
</dbReference>
<evidence type="ECO:0000256" key="2">
    <source>
        <dbReference type="ARBA" id="ARBA00022840"/>
    </source>
</evidence>
<organism evidence="9 10">
    <name type="scientific">Desulfobacca acetoxidans (strain ATCC 700848 / DSM 11109 / ASRB2)</name>
    <dbReference type="NCBI Taxonomy" id="880072"/>
    <lineage>
        <taxon>Bacteria</taxon>
        <taxon>Pseudomonadati</taxon>
        <taxon>Thermodesulfobacteriota</taxon>
        <taxon>Desulfobaccia</taxon>
        <taxon>Desulfobaccales</taxon>
        <taxon>Desulfobaccaceae</taxon>
        <taxon>Desulfobacca</taxon>
    </lineage>
</organism>
<dbReference type="EMBL" id="CP002629">
    <property type="protein sequence ID" value="AEB10518.1"/>
    <property type="molecule type" value="Genomic_DNA"/>
</dbReference>
<dbReference type="Gene3D" id="1.10.8.60">
    <property type="match status" value="1"/>
</dbReference>
<dbReference type="InterPro" id="IPR009057">
    <property type="entry name" value="Homeodomain-like_sf"/>
</dbReference>
<dbReference type="SUPFAM" id="SSF46689">
    <property type="entry name" value="Homeodomain-like"/>
    <property type="match status" value="1"/>
</dbReference>
<proteinExistence type="predicted"/>